<dbReference type="InterPro" id="IPR036457">
    <property type="entry name" value="PPM-type-like_dom_sf"/>
</dbReference>
<evidence type="ECO:0000259" key="1">
    <source>
        <dbReference type="PROSITE" id="PS51746"/>
    </source>
</evidence>
<dbReference type="SUPFAM" id="SSF56112">
    <property type="entry name" value="Protein kinase-like (PK-like)"/>
    <property type="match status" value="1"/>
</dbReference>
<accession>A0A1D8AWP1</accession>
<dbReference type="EMBL" id="CP016094">
    <property type="protein sequence ID" value="AOS45292.1"/>
    <property type="molecule type" value="Genomic_DNA"/>
</dbReference>
<dbReference type="Gene3D" id="3.60.40.10">
    <property type="entry name" value="PPM-type phosphatase domain"/>
    <property type="match status" value="1"/>
</dbReference>
<dbReference type="Proteomes" id="UP000095228">
    <property type="component" value="Chromosome"/>
</dbReference>
<name>A0A1D8AWP1_9BACT</name>
<dbReference type="PANTHER" id="PTHR47992">
    <property type="entry name" value="PROTEIN PHOSPHATASE"/>
    <property type="match status" value="1"/>
</dbReference>
<keyword evidence="2" id="KW-0378">Hydrolase</keyword>
<gene>
    <name evidence="2" type="ORF">Verru16b_02372</name>
</gene>
<sequence>MHEVKDTKRALVRIGYDGQVHKTFRGHQAYARFANEVRVLRHLEQRGCGFVPRLITADPATLNMTTTNCGARVDHIGPERLQELFRELETFGVRHDDPEIRNITYRKEDGRFCIIDFEFAALLDEIATPPPPALRWSGLSHVGKVRTNNEDTFLALTFDGQEVHYLGKNGEASWAKTDFVFAVSDGMGGAKSGEFASRITVDKITKLMPRGFRPAAPGPASQYDFTLAELFKAIHYDLLKLGQSYEECRGMGTTLSLAWVTPGWLYFGHIGDSRIYHLPAAGGIIQLTQDHSHVGWLRRNGQLNEREARDHPGRNALNQALGAGHQIIEPQLGVLPCVPGDRFLICSDGLIDGLWDRHLDEIIRTPGAGPVAQRLIDAALERSGRDNITALVVEALGA</sequence>
<dbReference type="STRING" id="1838286.Verru16b_02372"/>
<dbReference type="InterPro" id="IPR011009">
    <property type="entry name" value="Kinase-like_dom_sf"/>
</dbReference>
<evidence type="ECO:0000313" key="3">
    <source>
        <dbReference type="Proteomes" id="UP000095228"/>
    </source>
</evidence>
<dbReference type="Pfam" id="PF13672">
    <property type="entry name" value="PP2C_2"/>
    <property type="match status" value="1"/>
</dbReference>
<dbReference type="InterPro" id="IPR015655">
    <property type="entry name" value="PP2C"/>
</dbReference>
<dbReference type="InterPro" id="IPR001932">
    <property type="entry name" value="PPM-type_phosphatase-like_dom"/>
</dbReference>
<dbReference type="AlphaFoldDB" id="A0A1D8AWP1"/>
<dbReference type="SMART" id="SM00332">
    <property type="entry name" value="PP2Cc"/>
    <property type="match status" value="1"/>
</dbReference>
<dbReference type="CDD" id="cd00143">
    <property type="entry name" value="PP2Cc"/>
    <property type="match status" value="1"/>
</dbReference>
<protein>
    <recommendedName>
        <fullName evidence="1">PPM-type phosphatase domain-containing protein</fullName>
    </recommendedName>
</protein>
<keyword evidence="3" id="KW-1185">Reference proteome</keyword>
<dbReference type="Gene3D" id="1.10.510.10">
    <property type="entry name" value="Transferase(Phosphotransferase) domain 1"/>
    <property type="match status" value="1"/>
</dbReference>
<dbReference type="GO" id="GO:0004722">
    <property type="term" value="F:protein serine/threonine phosphatase activity"/>
    <property type="evidence" value="ECO:0007669"/>
    <property type="project" value="InterPro"/>
</dbReference>
<feature type="domain" description="PPM-type phosphatase" evidence="1">
    <location>
        <begin position="136"/>
        <end position="395"/>
    </location>
</feature>
<organism evidence="2 3">
    <name type="scientific">Lacunisphaera limnophila</name>
    <dbReference type="NCBI Taxonomy" id="1838286"/>
    <lineage>
        <taxon>Bacteria</taxon>
        <taxon>Pseudomonadati</taxon>
        <taxon>Verrucomicrobiota</taxon>
        <taxon>Opitutia</taxon>
        <taxon>Opitutales</taxon>
        <taxon>Opitutaceae</taxon>
        <taxon>Lacunisphaera</taxon>
    </lineage>
</organism>
<dbReference type="SUPFAM" id="SSF81606">
    <property type="entry name" value="PP2C-like"/>
    <property type="match status" value="1"/>
</dbReference>
<dbReference type="RefSeq" id="WP_083270307.1">
    <property type="nucleotide sequence ID" value="NZ_CP016094.1"/>
</dbReference>
<dbReference type="SMART" id="SM00331">
    <property type="entry name" value="PP2C_SIG"/>
    <property type="match status" value="1"/>
</dbReference>
<evidence type="ECO:0000313" key="2">
    <source>
        <dbReference type="EMBL" id="AOS45292.1"/>
    </source>
</evidence>
<dbReference type="KEGG" id="obg:Verru16b_02372"/>
<reference evidence="2 3" key="1">
    <citation type="submission" date="2016-06" db="EMBL/GenBank/DDBJ databases">
        <title>Three novel species with peptidoglycan cell walls form the new genus Lacunisphaera gen. nov. in the family Opitutaceae of the verrucomicrobial subdivision 4.</title>
        <authorList>
            <person name="Rast P."/>
            <person name="Gloeckner I."/>
            <person name="Jogler M."/>
            <person name="Boedeker C."/>
            <person name="Jeske O."/>
            <person name="Wiegand S."/>
            <person name="Reinhardt R."/>
            <person name="Schumann P."/>
            <person name="Rohde M."/>
            <person name="Spring S."/>
            <person name="Gloeckner F.O."/>
            <person name="Jogler C."/>
        </authorList>
    </citation>
    <scope>NUCLEOTIDE SEQUENCE [LARGE SCALE GENOMIC DNA]</scope>
    <source>
        <strain evidence="2 3">IG16b</strain>
    </source>
</reference>
<dbReference type="PROSITE" id="PS51746">
    <property type="entry name" value="PPM_2"/>
    <property type="match status" value="1"/>
</dbReference>
<proteinExistence type="predicted"/>